<reference evidence="2 3" key="1">
    <citation type="submission" date="2016-11" db="EMBL/GenBank/DDBJ databases">
        <title>Genomic analysis of Caldithrix abyssi and proposal of a novel bacterial phylum Caldithrichaeota.</title>
        <authorList>
            <person name="Kublanov I."/>
            <person name="Sigalova O."/>
            <person name="Gavrilov S."/>
            <person name="Lebedinsky A."/>
            <person name="Ivanova N."/>
            <person name="Daum C."/>
            <person name="Reddy T."/>
            <person name="Klenk H.P."/>
            <person name="Goker M."/>
            <person name="Reva O."/>
            <person name="Miroshnichenko M."/>
            <person name="Kyprides N."/>
            <person name="Woyke T."/>
            <person name="Gelfand M."/>
        </authorList>
    </citation>
    <scope>NUCLEOTIDE SEQUENCE [LARGE SCALE GENOMIC DNA]</scope>
    <source>
        <strain evidence="2 3">LF13</strain>
    </source>
</reference>
<evidence type="ECO:0000256" key="1">
    <source>
        <dbReference type="SAM" id="MobiDB-lite"/>
    </source>
</evidence>
<protein>
    <submittedName>
        <fullName evidence="2">Uncharacterized protein</fullName>
    </submittedName>
</protein>
<evidence type="ECO:0000313" key="3">
    <source>
        <dbReference type="Proteomes" id="UP000183868"/>
    </source>
</evidence>
<feature type="region of interest" description="Disordered" evidence="1">
    <location>
        <begin position="1"/>
        <end position="48"/>
    </location>
</feature>
<sequence length="48" mass="5145">MTAGWTVIPAGPGESRNPLQSGRDSHSGRAQREPESLAKLRGFPLAQE</sequence>
<accession>A0A1J1CA85</accession>
<dbReference type="AlphaFoldDB" id="A0A1J1CA85"/>
<organism evidence="2 3">
    <name type="scientific">Caldithrix abyssi DSM 13497</name>
    <dbReference type="NCBI Taxonomy" id="880073"/>
    <lineage>
        <taxon>Bacteria</taxon>
        <taxon>Pseudomonadati</taxon>
        <taxon>Calditrichota</taxon>
        <taxon>Calditrichia</taxon>
        <taxon>Calditrichales</taxon>
        <taxon>Calditrichaceae</taxon>
        <taxon>Caldithrix</taxon>
    </lineage>
</organism>
<gene>
    <name evidence="2" type="ORF">Cabys_2835</name>
</gene>
<dbReference type="KEGG" id="caby:Cabys_2835"/>
<evidence type="ECO:0000313" key="2">
    <source>
        <dbReference type="EMBL" id="APF19583.1"/>
    </source>
</evidence>
<proteinExistence type="predicted"/>
<feature type="compositionally biased region" description="Basic and acidic residues" evidence="1">
    <location>
        <begin position="23"/>
        <end position="38"/>
    </location>
</feature>
<dbReference type="EMBL" id="CP018099">
    <property type="protein sequence ID" value="APF19583.1"/>
    <property type="molecule type" value="Genomic_DNA"/>
</dbReference>
<name>A0A1J1CA85_CALAY</name>
<dbReference type="Proteomes" id="UP000183868">
    <property type="component" value="Chromosome"/>
</dbReference>